<dbReference type="PRINTS" id="PR00064">
    <property type="entry name" value="RIBOSOMALL35"/>
</dbReference>
<dbReference type="GO" id="GO:0022625">
    <property type="term" value="C:cytosolic large ribosomal subunit"/>
    <property type="evidence" value="ECO:0007669"/>
    <property type="project" value="TreeGrafter"/>
</dbReference>
<proteinExistence type="inferred from homology"/>
<dbReference type="PANTHER" id="PTHR33343">
    <property type="entry name" value="54S RIBOSOMAL PROTEIN BL35M"/>
    <property type="match status" value="1"/>
</dbReference>
<organism evidence="7 8">
    <name type="scientific">Candidatus Palibaumannia cicadellinicola</name>
    <dbReference type="NCBI Taxonomy" id="186490"/>
    <lineage>
        <taxon>Bacteria</taxon>
        <taxon>Pseudomonadati</taxon>
        <taxon>Pseudomonadota</taxon>
        <taxon>Gammaproteobacteria</taxon>
        <taxon>Candidatus Palibaumannia</taxon>
    </lineage>
</organism>
<dbReference type="InterPro" id="IPR021137">
    <property type="entry name" value="Ribosomal_bL35-like"/>
</dbReference>
<evidence type="ECO:0000256" key="6">
    <source>
        <dbReference type="RuleBase" id="RU000568"/>
    </source>
</evidence>
<dbReference type="FunFam" id="4.10.410.60:FF:000001">
    <property type="entry name" value="50S ribosomal protein L35"/>
    <property type="match status" value="1"/>
</dbReference>
<accession>A0A0K2BKT7</accession>
<dbReference type="EMBL" id="CP011787">
    <property type="protein sequence ID" value="AKZ66006.1"/>
    <property type="molecule type" value="Genomic_DNA"/>
</dbReference>
<dbReference type="PATRIC" id="fig|186490.8.peg.394"/>
<reference evidence="7 8" key="1">
    <citation type="submission" date="2015-06" db="EMBL/GenBank/DDBJ databases">
        <title>Lineage-specific patterns of genome deterioration in obligate symbionts.</title>
        <authorList>
            <person name="Bennett G.M."/>
            <person name="McCutcheon J.P."/>
            <person name="McDonald B.R."/>
            <person name="Moran N.A."/>
        </authorList>
    </citation>
    <scope>NUCLEOTIDE SEQUENCE [LARGE SCALE GENOMIC DNA]</scope>
    <source>
        <strain evidence="7 8">B-GSS</strain>
    </source>
</reference>
<protein>
    <recommendedName>
        <fullName evidence="4 5">Large ribosomal subunit protein bL35</fullName>
    </recommendedName>
</protein>
<evidence type="ECO:0000256" key="2">
    <source>
        <dbReference type="ARBA" id="ARBA00022980"/>
    </source>
</evidence>
<sequence>MPKLKSIRGAAKRFKKISTGGFKHKQAYLRHLLTKKSTDRKRNLRIKSLVSKGDKHLVIRYLPYA</sequence>
<keyword evidence="2 5" id="KW-0689">Ribosomal protein</keyword>
<dbReference type="InterPro" id="IPR037229">
    <property type="entry name" value="Ribosomal_bL35_sf"/>
</dbReference>
<evidence type="ECO:0000256" key="4">
    <source>
        <dbReference type="ARBA" id="ARBA00071664"/>
    </source>
</evidence>
<dbReference type="PROSITE" id="PS00936">
    <property type="entry name" value="RIBOSOMAL_L35"/>
    <property type="match status" value="1"/>
</dbReference>
<dbReference type="NCBIfam" id="TIGR00001">
    <property type="entry name" value="rpmI_bact"/>
    <property type="match status" value="1"/>
</dbReference>
<keyword evidence="8" id="KW-1185">Reference proteome</keyword>
<dbReference type="InterPro" id="IPR001706">
    <property type="entry name" value="Ribosomal_bL35"/>
</dbReference>
<evidence type="ECO:0000313" key="7">
    <source>
        <dbReference type="EMBL" id="AKZ66006.1"/>
    </source>
</evidence>
<dbReference type="SUPFAM" id="SSF143034">
    <property type="entry name" value="L35p-like"/>
    <property type="match status" value="1"/>
</dbReference>
<gene>
    <name evidence="5 7" type="primary">rpmI</name>
    <name evidence="7" type="ORF">AB162_418</name>
</gene>
<dbReference type="GO" id="GO:0006412">
    <property type="term" value="P:translation"/>
    <property type="evidence" value="ECO:0007669"/>
    <property type="project" value="UniProtKB-UniRule"/>
</dbReference>
<keyword evidence="3 5" id="KW-0687">Ribonucleoprotein</keyword>
<dbReference type="GO" id="GO:0003735">
    <property type="term" value="F:structural constituent of ribosome"/>
    <property type="evidence" value="ECO:0007669"/>
    <property type="project" value="InterPro"/>
</dbReference>
<name>A0A0K2BKT7_9GAMM</name>
<dbReference type="OrthoDB" id="47476at2"/>
<dbReference type="RefSeq" id="WP_053097049.1">
    <property type="nucleotide sequence ID" value="NZ_CP011787.1"/>
</dbReference>
<evidence type="ECO:0000256" key="1">
    <source>
        <dbReference type="ARBA" id="ARBA00006598"/>
    </source>
</evidence>
<dbReference type="InterPro" id="IPR018265">
    <property type="entry name" value="Ribosomal_bL35_CS"/>
</dbReference>
<dbReference type="Pfam" id="PF01632">
    <property type="entry name" value="Ribosomal_L35p"/>
    <property type="match status" value="1"/>
</dbReference>
<dbReference type="PANTHER" id="PTHR33343:SF1">
    <property type="entry name" value="LARGE RIBOSOMAL SUBUNIT PROTEIN BL35M"/>
    <property type="match status" value="1"/>
</dbReference>
<dbReference type="Gene3D" id="4.10.410.60">
    <property type="match status" value="1"/>
</dbReference>
<dbReference type="AlphaFoldDB" id="A0A0K2BKT7"/>
<dbReference type="Proteomes" id="UP000056466">
    <property type="component" value="Chromosome"/>
</dbReference>
<dbReference type="HAMAP" id="MF_00514">
    <property type="entry name" value="Ribosomal_bL35"/>
    <property type="match status" value="1"/>
</dbReference>
<comment type="similarity">
    <text evidence="1 5 6">Belongs to the bacterial ribosomal protein bL35 family.</text>
</comment>
<evidence type="ECO:0000313" key="8">
    <source>
        <dbReference type="Proteomes" id="UP000056466"/>
    </source>
</evidence>
<evidence type="ECO:0000256" key="3">
    <source>
        <dbReference type="ARBA" id="ARBA00023274"/>
    </source>
</evidence>
<evidence type="ECO:0000256" key="5">
    <source>
        <dbReference type="HAMAP-Rule" id="MF_00514"/>
    </source>
</evidence>
<dbReference type="KEGG" id="bcig:AB162_418"/>